<organism evidence="11 12">
    <name type="scientific">Russula ochroleuca</name>
    <dbReference type="NCBI Taxonomy" id="152965"/>
    <lineage>
        <taxon>Eukaryota</taxon>
        <taxon>Fungi</taxon>
        <taxon>Dikarya</taxon>
        <taxon>Basidiomycota</taxon>
        <taxon>Agaricomycotina</taxon>
        <taxon>Agaricomycetes</taxon>
        <taxon>Russulales</taxon>
        <taxon>Russulaceae</taxon>
        <taxon>Russula</taxon>
    </lineage>
</organism>
<comment type="catalytic activity">
    <reaction evidence="7">
        <text>ATP + H2O = ADP + phosphate + H(+)</text>
        <dbReference type="Rhea" id="RHEA:13065"/>
        <dbReference type="ChEBI" id="CHEBI:15377"/>
        <dbReference type="ChEBI" id="CHEBI:15378"/>
        <dbReference type="ChEBI" id="CHEBI:30616"/>
        <dbReference type="ChEBI" id="CHEBI:43474"/>
        <dbReference type="ChEBI" id="CHEBI:456216"/>
        <dbReference type="EC" id="3.6.4.13"/>
    </reaction>
</comment>
<evidence type="ECO:0000256" key="6">
    <source>
        <dbReference type="ARBA" id="ARBA00022884"/>
    </source>
</evidence>
<dbReference type="AlphaFoldDB" id="A0A9P5JYR6"/>
<dbReference type="Gene3D" id="3.40.50.300">
    <property type="entry name" value="P-loop containing nucleotide triphosphate hydrolases"/>
    <property type="match status" value="2"/>
</dbReference>
<evidence type="ECO:0000256" key="4">
    <source>
        <dbReference type="ARBA" id="ARBA00022806"/>
    </source>
</evidence>
<dbReference type="SMART" id="SM00490">
    <property type="entry name" value="HELICc"/>
    <property type="match status" value="1"/>
</dbReference>
<dbReference type="InterPro" id="IPR027417">
    <property type="entry name" value="P-loop_NTPase"/>
</dbReference>
<keyword evidence="4" id="KW-0347">Helicase</keyword>
<evidence type="ECO:0000313" key="11">
    <source>
        <dbReference type="EMBL" id="KAF8472242.1"/>
    </source>
</evidence>
<dbReference type="PROSITE" id="PS51192">
    <property type="entry name" value="HELICASE_ATP_BIND_1"/>
    <property type="match status" value="1"/>
</dbReference>
<proteinExistence type="predicted"/>
<feature type="compositionally biased region" description="Basic and acidic residues" evidence="8">
    <location>
        <begin position="101"/>
        <end position="111"/>
    </location>
</feature>
<keyword evidence="3 11" id="KW-0378">Hydrolase</keyword>
<evidence type="ECO:0000259" key="9">
    <source>
        <dbReference type="PROSITE" id="PS51192"/>
    </source>
</evidence>
<feature type="domain" description="Helicase ATP-binding" evidence="9">
    <location>
        <begin position="186"/>
        <end position="431"/>
    </location>
</feature>
<dbReference type="OrthoDB" id="10256233at2759"/>
<evidence type="ECO:0000256" key="1">
    <source>
        <dbReference type="ARBA" id="ARBA00012552"/>
    </source>
</evidence>
<evidence type="ECO:0000256" key="8">
    <source>
        <dbReference type="SAM" id="MobiDB-lite"/>
    </source>
</evidence>
<reference evidence="11" key="2">
    <citation type="journal article" date="2020" name="Nat. Commun.">
        <title>Large-scale genome sequencing of mycorrhizal fungi provides insights into the early evolution of symbiotic traits.</title>
        <authorList>
            <person name="Miyauchi S."/>
            <person name="Kiss E."/>
            <person name="Kuo A."/>
            <person name="Drula E."/>
            <person name="Kohler A."/>
            <person name="Sanchez-Garcia M."/>
            <person name="Morin E."/>
            <person name="Andreopoulos B."/>
            <person name="Barry K.W."/>
            <person name="Bonito G."/>
            <person name="Buee M."/>
            <person name="Carver A."/>
            <person name="Chen C."/>
            <person name="Cichocki N."/>
            <person name="Clum A."/>
            <person name="Culley D."/>
            <person name="Crous P.W."/>
            <person name="Fauchery L."/>
            <person name="Girlanda M."/>
            <person name="Hayes R.D."/>
            <person name="Keri Z."/>
            <person name="LaButti K."/>
            <person name="Lipzen A."/>
            <person name="Lombard V."/>
            <person name="Magnuson J."/>
            <person name="Maillard F."/>
            <person name="Murat C."/>
            <person name="Nolan M."/>
            <person name="Ohm R.A."/>
            <person name="Pangilinan J."/>
            <person name="Pereira M.F."/>
            <person name="Perotto S."/>
            <person name="Peter M."/>
            <person name="Pfister S."/>
            <person name="Riley R."/>
            <person name="Sitrit Y."/>
            <person name="Stielow J.B."/>
            <person name="Szollosi G."/>
            <person name="Zifcakova L."/>
            <person name="Stursova M."/>
            <person name="Spatafora J.W."/>
            <person name="Tedersoo L."/>
            <person name="Vaario L.M."/>
            <person name="Yamada A."/>
            <person name="Yan M."/>
            <person name="Wang P."/>
            <person name="Xu J."/>
            <person name="Bruns T."/>
            <person name="Baldrian P."/>
            <person name="Vilgalys R."/>
            <person name="Dunand C."/>
            <person name="Henrissat B."/>
            <person name="Grigoriev I.V."/>
            <person name="Hibbett D."/>
            <person name="Nagy L.G."/>
            <person name="Martin F.M."/>
        </authorList>
    </citation>
    <scope>NUCLEOTIDE SEQUENCE</scope>
    <source>
        <strain evidence="11">Prilba</strain>
    </source>
</reference>
<sequence length="658" mass="71644">MSLRRAVRLVGREIAGRYFTRHLASAALGTSRTRLVKDLTPRPAPGLPRKSTRKLIEVAPRDAPSRFSRDRPPHSSKRDKKLPCPAPRQAGERRLRRTSLRRRDGIKHEPKAGNNNVQVRRRAHPASHVPTEFDFSVTPEALNTLPSAFSSPPLSSGLLQSVHDVLGPNARPTPIQSLSLKHLFVAPPLDSYRRFLLASETGSGKSLAYLLPMLHDLKETEHLSPRRTGPRALVLAPTHELSRQLASFGKALVHHSRLRVQTASRANVASARVSAAKMSNVFDGDDAEGEFEVRPGSGTSHTLDVLVGTPPTVLRMTRGGRWDKNFAKSEEKRPKRSVGHPEVNFSEIEWVVVDEADVLFDPDFIDQTLLILSDIAAARGKPVPALIRDNRNKSRAPMPLDYPFNLVLSSATIPAALAAHLENHHPTMTRLVSPRLHRLPAHLALEFSPYNSGNRNAEVLAKLKAVWRDNALAGRRRARIVIFANTRARAAEMGAYLSGNGVPNIVVTGQSSDSRQGGGGGLRVYGSNKHLAGFLKPILKQSDSLHSQLPSAGGREDAGGKAATGPGETETKSKSSSPHVLLSTSLLARGLDFDPSVSHVFVLDPPRNTADFLHRAGRTARAGSSGRVIVFGKGAGRGAEKLREMRQRLAALRVSARS</sequence>
<evidence type="ECO:0000256" key="7">
    <source>
        <dbReference type="ARBA" id="ARBA00047984"/>
    </source>
</evidence>
<comment type="caution">
    <text evidence="11">The sequence shown here is derived from an EMBL/GenBank/DDBJ whole genome shotgun (WGS) entry which is preliminary data.</text>
</comment>
<dbReference type="EC" id="3.6.4.13" evidence="1"/>
<evidence type="ECO:0000256" key="5">
    <source>
        <dbReference type="ARBA" id="ARBA00022840"/>
    </source>
</evidence>
<dbReference type="GO" id="GO:0016787">
    <property type="term" value="F:hydrolase activity"/>
    <property type="evidence" value="ECO:0007669"/>
    <property type="project" value="UniProtKB-KW"/>
</dbReference>
<dbReference type="PROSITE" id="PS51194">
    <property type="entry name" value="HELICASE_CTER"/>
    <property type="match status" value="1"/>
</dbReference>
<dbReference type="Proteomes" id="UP000759537">
    <property type="component" value="Unassembled WGS sequence"/>
</dbReference>
<dbReference type="InterPro" id="IPR001650">
    <property type="entry name" value="Helicase_C-like"/>
</dbReference>
<dbReference type="GO" id="GO:0003723">
    <property type="term" value="F:RNA binding"/>
    <property type="evidence" value="ECO:0007669"/>
    <property type="project" value="UniProtKB-KW"/>
</dbReference>
<dbReference type="GO" id="GO:0005829">
    <property type="term" value="C:cytosol"/>
    <property type="evidence" value="ECO:0007669"/>
    <property type="project" value="TreeGrafter"/>
</dbReference>
<dbReference type="Pfam" id="PF00270">
    <property type="entry name" value="DEAD"/>
    <property type="match status" value="1"/>
</dbReference>
<dbReference type="InterPro" id="IPR050079">
    <property type="entry name" value="DEAD_box_RNA_helicase"/>
</dbReference>
<dbReference type="PANTHER" id="PTHR47959:SF1">
    <property type="entry name" value="ATP-DEPENDENT RNA HELICASE DBPA"/>
    <property type="match status" value="1"/>
</dbReference>
<keyword evidence="5" id="KW-0067">ATP-binding</keyword>
<dbReference type="PANTHER" id="PTHR47959">
    <property type="entry name" value="ATP-DEPENDENT RNA HELICASE RHLE-RELATED"/>
    <property type="match status" value="1"/>
</dbReference>
<dbReference type="EMBL" id="WHVB01000021">
    <property type="protein sequence ID" value="KAF8472242.1"/>
    <property type="molecule type" value="Genomic_DNA"/>
</dbReference>
<dbReference type="SMART" id="SM00487">
    <property type="entry name" value="DEXDc"/>
    <property type="match status" value="1"/>
</dbReference>
<feature type="region of interest" description="Disordered" evidence="8">
    <location>
        <begin position="58"/>
        <end position="127"/>
    </location>
</feature>
<feature type="compositionally biased region" description="Basic and acidic residues" evidence="8">
    <location>
        <begin position="58"/>
        <end position="73"/>
    </location>
</feature>
<dbReference type="InterPro" id="IPR014001">
    <property type="entry name" value="Helicase_ATP-bd"/>
</dbReference>
<dbReference type="GO" id="GO:0005524">
    <property type="term" value="F:ATP binding"/>
    <property type="evidence" value="ECO:0007669"/>
    <property type="project" value="UniProtKB-KW"/>
</dbReference>
<reference evidence="11" key="1">
    <citation type="submission" date="2019-10" db="EMBL/GenBank/DDBJ databases">
        <authorList>
            <consortium name="DOE Joint Genome Institute"/>
            <person name="Kuo A."/>
            <person name="Miyauchi S."/>
            <person name="Kiss E."/>
            <person name="Drula E."/>
            <person name="Kohler A."/>
            <person name="Sanchez-Garcia M."/>
            <person name="Andreopoulos B."/>
            <person name="Barry K.W."/>
            <person name="Bonito G."/>
            <person name="Buee M."/>
            <person name="Carver A."/>
            <person name="Chen C."/>
            <person name="Cichocki N."/>
            <person name="Clum A."/>
            <person name="Culley D."/>
            <person name="Crous P.W."/>
            <person name="Fauchery L."/>
            <person name="Girlanda M."/>
            <person name="Hayes R."/>
            <person name="Keri Z."/>
            <person name="LaButti K."/>
            <person name="Lipzen A."/>
            <person name="Lombard V."/>
            <person name="Magnuson J."/>
            <person name="Maillard F."/>
            <person name="Morin E."/>
            <person name="Murat C."/>
            <person name="Nolan M."/>
            <person name="Ohm R."/>
            <person name="Pangilinan J."/>
            <person name="Pereira M."/>
            <person name="Perotto S."/>
            <person name="Peter M."/>
            <person name="Riley R."/>
            <person name="Sitrit Y."/>
            <person name="Stielow B."/>
            <person name="Szollosi G."/>
            <person name="Zifcakova L."/>
            <person name="Stursova M."/>
            <person name="Spatafora J.W."/>
            <person name="Tedersoo L."/>
            <person name="Vaario L.-M."/>
            <person name="Yamada A."/>
            <person name="Yan M."/>
            <person name="Wang P."/>
            <person name="Xu J."/>
            <person name="Bruns T."/>
            <person name="Baldrian P."/>
            <person name="Vilgalys R."/>
            <person name="Henrissat B."/>
            <person name="Grigoriev I.V."/>
            <person name="Hibbett D."/>
            <person name="Nagy L.G."/>
            <person name="Martin F.M."/>
        </authorList>
    </citation>
    <scope>NUCLEOTIDE SEQUENCE</scope>
    <source>
        <strain evidence="11">Prilba</strain>
    </source>
</reference>
<accession>A0A9P5JYR6</accession>
<evidence type="ECO:0000313" key="12">
    <source>
        <dbReference type="Proteomes" id="UP000759537"/>
    </source>
</evidence>
<dbReference type="SUPFAM" id="SSF52540">
    <property type="entry name" value="P-loop containing nucleoside triphosphate hydrolases"/>
    <property type="match status" value="1"/>
</dbReference>
<dbReference type="InterPro" id="IPR011545">
    <property type="entry name" value="DEAD/DEAH_box_helicase_dom"/>
</dbReference>
<dbReference type="Pfam" id="PF00271">
    <property type="entry name" value="Helicase_C"/>
    <property type="match status" value="1"/>
</dbReference>
<feature type="domain" description="Helicase C-terminal" evidence="10">
    <location>
        <begin position="501"/>
        <end position="658"/>
    </location>
</feature>
<name>A0A9P5JYR6_9AGAM</name>
<keyword evidence="2" id="KW-0547">Nucleotide-binding</keyword>
<gene>
    <name evidence="11" type="ORF">DFH94DRAFT_767504</name>
</gene>
<evidence type="ECO:0000259" key="10">
    <source>
        <dbReference type="PROSITE" id="PS51194"/>
    </source>
</evidence>
<evidence type="ECO:0000256" key="3">
    <source>
        <dbReference type="ARBA" id="ARBA00022801"/>
    </source>
</evidence>
<keyword evidence="6" id="KW-0694">RNA-binding</keyword>
<keyword evidence="12" id="KW-1185">Reference proteome</keyword>
<evidence type="ECO:0000256" key="2">
    <source>
        <dbReference type="ARBA" id="ARBA00022741"/>
    </source>
</evidence>
<dbReference type="GO" id="GO:0003724">
    <property type="term" value="F:RNA helicase activity"/>
    <property type="evidence" value="ECO:0007669"/>
    <property type="project" value="UniProtKB-EC"/>
</dbReference>
<feature type="region of interest" description="Disordered" evidence="8">
    <location>
        <begin position="545"/>
        <end position="579"/>
    </location>
</feature>
<protein>
    <recommendedName>
        <fullName evidence="1">RNA helicase</fullName>
        <ecNumber evidence="1">3.6.4.13</ecNumber>
    </recommendedName>
</protein>